<reference evidence="2 3" key="1">
    <citation type="submission" date="2015-09" db="EMBL/GenBank/DDBJ databases">
        <title>Genome announcement of multiple Pseudomonas syringae strains.</title>
        <authorList>
            <person name="Thakur S."/>
            <person name="Wang P.W."/>
            <person name="Gong Y."/>
            <person name="Weir B.S."/>
            <person name="Guttman D.S."/>
        </authorList>
    </citation>
    <scope>NUCLEOTIDE SEQUENCE [LARGE SCALE GENOMIC DNA]</scope>
    <source>
        <strain evidence="2 3">ICMP16929</strain>
    </source>
</reference>
<accession>A0A0P9Z7I1</accession>
<feature type="domain" description="Insertion element IS402-like" evidence="1">
    <location>
        <begin position="7"/>
        <end position="61"/>
    </location>
</feature>
<dbReference type="InterPro" id="IPR052909">
    <property type="entry name" value="Transposase_6_like"/>
</dbReference>
<dbReference type="AlphaFoldDB" id="A0A0P9Z7I1"/>
<dbReference type="Proteomes" id="UP000050384">
    <property type="component" value="Unassembled WGS sequence"/>
</dbReference>
<dbReference type="Pfam" id="PF13340">
    <property type="entry name" value="DUF4096"/>
    <property type="match status" value="1"/>
</dbReference>
<comment type="caution">
    <text evidence="2">The sequence shown here is derived from an EMBL/GenBank/DDBJ whole genome shotgun (WGS) entry which is preliminary data.</text>
</comment>
<protein>
    <recommendedName>
        <fullName evidence="1">Insertion element IS402-like domain-containing protein</fullName>
    </recommendedName>
</protein>
<dbReference type="PANTHER" id="PTHR46637:SF1">
    <property type="entry name" value="BLL5188 PROTEIN"/>
    <property type="match status" value="1"/>
</dbReference>
<name>A0A0P9Z7I1_PSESX</name>
<evidence type="ECO:0000259" key="1">
    <source>
        <dbReference type="Pfam" id="PF13340"/>
    </source>
</evidence>
<dbReference type="PANTHER" id="PTHR46637">
    <property type="entry name" value="TIS1421-TRANSPOSASE PROTEIN A"/>
    <property type="match status" value="1"/>
</dbReference>
<evidence type="ECO:0000313" key="3">
    <source>
        <dbReference type="Proteomes" id="UP000050384"/>
    </source>
</evidence>
<gene>
    <name evidence="2" type="ORF">ALO94_03077</name>
</gene>
<evidence type="ECO:0000313" key="2">
    <source>
        <dbReference type="EMBL" id="KPY56191.1"/>
    </source>
</evidence>
<dbReference type="InterPro" id="IPR025161">
    <property type="entry name" value="IS402-like_dom"/>
</dbReference>
<dbReference type="EMBL" id="LJRI01001618">
    <property type="protein sequence ID" value="KPY56191.1"/>
    <property type="molecule type" value="Genomic_DNA"/>
</dbReference>
<proteinExistence type="predicted"/>
<dbReference type="PATRIC" id="fig|264459.3.peg.4940"/>
<sequence length="85" mass="9510">MAKRYELPDAAWDLVADIFTKTQCTGRPRADDHLMLNGILWVLCSGAAWRDIPERFGPWQRFINGSGNGVSAELLIRCSSVFISP</sequence>
<organism evidence="2 3">
    <name type="scientific">Pseudomonas syringae pv. spinaceae</name>
    <dbReference type="NCBI Taxonomy" id="264459"/>
    <lineage>
        <taxon>Bacteria</taxon>
        <taxon>Pseudomonadati</taxon>
        <taxon>Pseudomonadota</taxon>
        <taxon>Gammaproteobacteria</taxon>
        <taxon>Pseudomonadales</taxon>
        <taxon>Pseudomonadaceae</taxon>
        <taxon>Pseudomonas</taxon>
        <taxon>Pseudomonas syringae</taxon>
    </lineage>
</organism>